<protein>
    <submittedName>
        <fullName evidence="3">Uncharacterized protein LOC100899051</fullName>
    </submittedName>
</protein>
<feature type="region of interest" description="Disordered" evidence="1">
    <location>
        <begin position="209"/>
        <end position="249"/>
    </location>
</feature>
<dbReference type="KEGG" id="goe:100899051"/>
<accession>A0AAJ6QX82</accession>
<proteinExistence type="predicted"/>
<reference evidence="3" key="1">
    <citation type="submission" date="2025-08" db="UniProtKB">
        <authorList>
            <consortium name="RefSeq"/>
        </authorList>
    </citation>
    <scope>IDENTIFICATION</scope>
</reference>
<gene>
    <name evidence="3" type="primary">LOC100899051</name>
</gene>
<keyword evidence="2" id="KW-1185">Reference proteome</keyword>
<feature type="region of interest" description="Disordered" evidence="1">
    <location>
        <begin position="29"/>
        <end position="50"/>
    </location>
</feature>
<dbReference type="GeneID" id="100899051"/>
<evidence type="ECO:0000313" key="2">
    <source>
        <dbReference type="Proteomes" id="UP000694867"/>
    </source>
</evidence>
<feature type="compositionally biased region" description="Polar residues" evidence="1">
    <location>
        <begin position="240"/>
        <end position="249"/>
    </location>
</feature>
<sequence length="249" mass="28137">MYGHANDSLSADGCHVRIVPADTIFKNRKKNPWTRDSDSASDGEEDPRQLVKGGVRFRFHQRPTSQKIDSKHGIVNGFVEDIREHSRNNHFDKFIKNSDEYQELSHMVRSLAQAVEEQESSAFSLQATTAEFKANFMNVLNLKAVEKSSRQRASKSDVIRNLGSLKGYKSFIQNPSISLRKVACLTKYLRRKGYHVSFTPSSNLVKNGRRRQLRKESLVDSDSQSVPHDNQVPKADAQEAVSSNSDASR</sequence>
<name>A0AAJ6QX82_9ACAR</name>
<dbReference type="Proteomes" id="UP000694867">
    <property type="component" value="Unplaced"/>
</dbReference>
<evidence type="ECO:0000256" key="1">
    <source>
        <dbReference type="SAM" id="MobiDB-lite"/>
    </source>
</evidence>
<evidence type="ECO:0000313" key="3">
    <source>
        <dbReference type="RefSeq" id="XP_003746830.1"/>
    </source>
</evidence>
<organism evidence="2 3">
    <name type="scientific">Galendromus occidentalis</name>
    <name type="common">western predatory mite</name>
    <dbReference type="NCBI Taxonomy" id="34638"/>
    <lineage>
        <taxon>Eukaryota</taxon>
        <taxon>Metazoa</taxon>
        <taxon>Ecdysozoa</taxon>
        <taxon>Arthropoda</taxon>
        <taxon>Chelicerata</taxon>
        <taxon>Arachnida</taxon>
        <taxon>Acari</taxon>
        <taxon>Parasitiformes</taxon>
        <taxon>Mesostigmata</taxon>
        <taxon>Gamasina</taxon>
        <taxon>Phytoseioidea</taxon>
        <taxon>Phytoseiidae</taxon>
        <taxon>Typhlodrominae</taxon>
        <taxon>Galendromus</taxon>
    </lineage>
</organism>
<dbReference type="RefSeq" id="XP_003746830.1">
    <property type="nucleotide sequence ID" value="XM_003746782.2"/>
</dbReference>
<dbReference type="AlphaFoldDB" id="A0AAJ6QX82"/>